<comment type="caution">
    <text evidence="14">The sequence shown here is derived from an EMBL/GenBank/DDBJ whole genome shotgun (WGS) entry which is preliminary data.</text>
</comment>
<sequence length="294" mass="33254">MRKIRSFFRHQRDAYRYLFRNGWMTSASILMMTLTLFLTGLLMVFVGNVDRLTKAVEGEIQVRVLIDPIASPEEIKALEGEISQLDEVSQVTFQTAEEELETYKEFITEDFDVLNDQNPLNDMFLVNVKSAKNIESISHRIEQMDYVLSANIGSLDLKGFIKTIDIGRYVLAILAGSFVIIAILLISNSIRMTINARSAEINIMRLVGAKRGYIRAPFTIEGFIIGVIGSLLASFLLFVSYQTLLNLSQKYLSFNPKYALPLWPDLVIIMGIMLALACVIGYLAARRAVRKHLK</sequence>
<dbReference type="PANTHER" id="PTHR47755:SF1">
    <property type="entry name" value="CELL DIVISION PROTEIN FTSX"/>
    <property type="match status" value="1"/>
</dbReference>
<evidence type="ECO:0000259" key="12">
    <source>
        <dbReference type="Pfam" id="PF02687"/>
    </source>
</evidence>
<dbReference type="InterPro" id="IPR058204">
    <property type="entry name" value="FtsX_firmicutes-type"/>
</dbReference>
<name>H3NIA6_9LACT</name>
<dbReference type="PIRSF" id="PIRSF003097">
    <property type="entry name" value="FtsX"/>
    <property type="match status" value="1"/>
</dbReference>
<dbReference type="HOGENOM" id="CLU_073546_2_2_9"/>
<dbReference type="AlphaFoldDB" id="H3NIA6"/>
<evidence type="ECO:0000256" key="9">
    <source>
        <dbReference type="ARBA" id="ARBA00023306"/>
    </source>
</evidence>
<evidence type="ECO:0000256" key="3">
    <source>
        <dbReference type="ARBA" id="ARBA00021907"/>
    </source>
</evidence>
<feature type="transmembrane region" description="Helical" evidence="11">
    <location>
        <begin position="262"/>
        <end position="285"/>
    </location>
</feature>
<comment type="function">
    <text evidence="10">Part of the ABC transporter FtsEX involved in asymmetric cellular division facilitating the initiation of sporulation.</text>
</comment>
<proteinExistence type="inferred from homology"/>
<gene>
    <name evidence="14" type="ORF">HMPREF9708_00534</name>
</gene>
<comment type="subcellular location">
    <subcellularLocation>
        <location evidence="1">Cell membrane</location>
        <topology evidence="1">Multi-pass membrane protein</topology>
    </subcellularLocation>
</comment>
<dbReference type="EMBL" id="AGEG01000003">
    <property type="protein sequence ID" value="EHR37905.1"/>
    <property type="molecule type" value="Genomic_DNA"/>
</dbReference>
<evidence type="ECO:0000256" key="5">
    <source>
        <dbReference type="ARBA" id="ARBA00022618"/>
    </source>
</evidence>
<dbReference type="NCBIfam" id="NF038347">
    <property type="entry name" value="FtsX_Gpos"/>
    <property type="match status" value="1"/>
</dbReference>
<dbReference type="Pfam" id="PF18075">
    <property type="entry name" value="FtsX_ECD"/>
    <property type="match status" value="1"/>
</dbReference>
<feature type="transmembrane region" description="Helical" evidence="11">
    <location>
        <begin position="166"/>
        <end position="187"/>
    </location>
</feature>
<dbReference type="InterPro" id="IPR004513">
    <property type="entry name" value="FtsX"/>
</dbReference>
<dbReference type="STRING" id="883113.HMPREF9708_00534"/>
<evidence type="ECO:0000256" key="1">
    <source>
        <dbReference type="ARBA" id="ARBA00004651"/>
    </source>
</evidence>
<feature type="transmembrane region" description="Helical" evidence="11">
    <location>
        <begin position="220"/>
        <end position="242"/>
    </location>
</feature>
<keyword evidence="9 10" id="KW-0131">Cell cycle</keyword>
<feature type="domain" description="ABC3 transporter permease C-terminal" evidence="12">
    <location>
        <begin position="173"/>
        <end position="292"/>
    </location>
</feature>
<protein>
    <recommendedName>
        <fullName evidence="3 10">Cell division protein FtsX</fullName>
    </recommendedName>
</protein>
<evidence type="ECO:0000256" key="7">
    <source>
        <dbReference type="ARBA" id="ARBA00022989"/>
    </source>
</evidence>
<evidence type="ECO:0000313" key="15">
    <source>
        <dbReference type="Proteomes" id="UP000006190"/>
    </source>
</evidence>
<keyword evidence="8 10" id="KW-0472">Membrane</keyword>
<dbReference type="InterPro" id="IPR040690">
    <property type="entry name" value="FtsX_ECD"/>
</dbReference>
<evidence type="ECO:0000256" key="11">
    <source>
        <dbReference type="SAM" id="Phobius"/>
    </source>
</evidence>
<evidence type="ECO:0000256" key="10">
    <source>
        <dbReference type="PIRNR" id="PIRNR003097"/>
    </source>
</evidence>
<dbReference type="GO" id="GO:0051301">
    <property type="term" value="P:cell division"/>
    <property type="evidence" value="ECO:0007669"/>
    <property type="project" value="UniProtKB-KW"/>
</dbReference>
<dbReference type="Gene3D" id="3.30.70.3040">
    <property type="match status" value="1"/>
</dbReference>
<dbReference type="RefSeq" id="WP_006308561.1">
    <property type="nucleotide sequence ID" value="NZ_JH601133.1"/>
</dbReference>
<dbReference type="PATRIC" id="fig|883113.3.peg.536"/>
<dbReference type="Proteomes" id="UP000006190">
    <property type="component" value="Unassembled WGS sequence"/>
</dbReference>
<feature type="domain" description="FtsX extracellular" evidence="13">
    <location>
        <begin position="60"/>
        <end position="147"/>
    </location>
</feature>
<dbReference type="PANTHER" id="PTHR47755">
    <property type="entry name" value="CELL DIVISION PROTEIN FTSX"/>
    <property type="match status" value="1"/>
</dbReference>
<keyword evidence="5 10" id="KW-0132">Cell division</keyword>
<keyword evidence="4 10" id="KW-1003">Cell membrane</keyword>
<evidence type="ECO:0000256" key="4">
    <source>
        <dbReference type="ARBA" id="ARBA00022475"/>
    </source>
</evidence>
<evidence type="ECO:0000256" key="6">
    <source>
        <dbReference type="ARBA" id="ARBA00022692"/>
    </source>
</evidence>
<reference evidence="14 15" key="1">
    <citation type="submission" date="2012-01" db="EMBL/GenBank/DDBJ databases">
        <title>The Genome Sequence of Facklamia languida CCUG 37842.</title>
        <authorList>
            <consortium name="The Broad Institute Genome Sequencing Platform"/>
            <person name="Earl A."/>
            <person name="Ward D."/>
            <person name="Feldgarden M."/>
            <person name="Gevers D."/>
            <person name="Huys G."/>
            <person name="Young S.K."/>
            <person name="Zeng Q."/>
            <person name="Gargeya S."/>
            <person name="Fitzgerald M."/>
            <person name="Haas B."/>
            <person name="Abouelleil A."/>
            <person name="Alvarado L."/>
            <person name="Arachchi H.M."/>
            <person name="Berlin A."/>
            <person name="Chapman S.B."/>
            <person name="Gearin G."/>
            <person name="Goldberg J."/>
            <person name="Griggs A."/>
            <person name="Gujja S."/>
            <person name="Hansen M."/>
            <person name="Heiman D."/>
            <person name="Howarth C."/>
            <person name="Larimer J."/>
            <person name="Lui A."/>
            <person name="MacDonald P.J.P."/>
            <person name="McCowen C."/>
            <person name="Montmayeur A."/>
            <person name="Murphy C."/>
            <person name="Neiman D."/>
            <person name="Pearson M."/>
            <person name="Priest M."/>
            <person name="Roberts A."/>
            <person name="Saif S."/>
            <person name="Shea T."/>
            <person name="Sisk P."/>
            <person name="Stolte C."/>
            <person name="Sykes S."/>
            <person name="Wortman J."/>
            <person name="Nusbaum C."/>
            <person name="Birren B."/>
        </authorList>
    </citation>
    <scope>NUCLEOTIDE SEQUENCE [LARGE SCALE GENOMIC DNA]</scope>
    <source>
        <strain evidence="14 15">CCUG 37842</strain>
    </source>
</reference>
<dbReference type="GO" id="GO:0005886">
    <property type="term" value="C:plasma membrane"/>
    <property type="evidence" value="ECO:0007669"/>
    <property type="project" value="UniProtKB-SubCell"/>
</dbReference>
<evidence type="ECO:0000256" key="8">
    <source>
        <dbReference type="ARBA" id="ARBA00023136"/>
    </source>
</evidence>
<dbReference type="InterPro" id="IPR003838">
    <property type="entry name" value="ABC3_permease_C"/>
</dbReference>
<feature type="transmembrane region" description="Helical" evidence="11">
    <location>
        <begin position="21"/>
        <end position="46"/>
    </location>
</feature>
<keyword evidence="6 11" id="KW-0812">Transmembrane</keyword>
<accession>H3NIA6</accession>
<comment type="similarity">
    <text evidence="2 10">Belongs to the ABC-4 integral membrane protein family. FtsX subfamily.</text>
</comment>
<dbReference type="Pfam" id="PF02687">
    <property type="entry name" value="FtsX"/>
    <property type="match status" value="1"/>
</dbReference>
<organism evidence="14 15">
    <name type="scientific">Facklamia languida CCUG 37842</name>
    <dbReference type="NCBI Taxonomy" id="883113"/>
    <lineage>
        <taxon>Bacteria</taxon>
        <taxon>Bacillati</taxon>
        <taxon>Bacillota</taxon>
        <taxon>Bacilli</taxon>
        <taxon>Lactobacillales</taxon>
        <taxon>Aerococcaceae</taxon>
        <taxon>Facklamia</taxon>
    </lineage>
</organism>
<keyword evidence="7 11" id="KW-1133">Transmembrane helix</keyword>
<dbReference type="OrthoDB" id="9812531at2"/>
<dbReference type="eggNOG" id="COG2177">
    <property type="taxonomic scope" value="Bacteria"/>
</dbReference>
<keyword evidence="15" id="KW-1185">Reference proteome</keyword>
<evidence type="ECO:0000313" key="14">
    <source>
        <dbReference type="EMBL" id="EHR37905.1"/>
    </source>
</evidence>
<evidence type="ECO:0000256" key="2">
    <source>
        <dbReference type="ARBA" id="ARBA00007379"/>
    </source>
</evidence>
<evidence type="ECO:0000259" key="13">
    <source>
        <dbReference type="Pfam" id="PF18075"/>
    </source>
</evidence>